<name>A0A382U5Y2_9ZZZZ</name>
<keyword evidence="1" id="KW-0500">Molybdenum</keyword>
<dbReference type="AlphaFoldDB" id="A0A382U5Y2"/>
<dbReference type="EMBL" id="UINC01141386">
    <property type="protein sequence ID" value="SVD29088.1"/>
    <property type="molecule type" value="Genomic_DNA"/>
</dbReference>
<proteinExistence type="predicted"/>
<sequence length="296" mass="31945">EYLAAEESYDVLANFQGPYTLHPVMARALKVSGDRLRLRTPADSGGSFGVKQAIFPYIVAMALLSRRAARPVKWVEDRLEHLVASSSATGRITNIAAAVARDGTIQALKLEQIEDCGAYLRAPEPASLYRMHGVLTGAYDIPHLAVTNRIVLTNRTPSGLNRGFGGPQVYFSLERLMQRISVELNLDPLDVIRRNLVPAARFPYRAAAGAVLDSGDYQACVSQALDKGGLAALRIRQNELRAKGRHYGIGFAAAIEPSISNMGYITTVMTPEERRKAGPKDGAVSTASVAIDPLGA</sequence>
<protein>
    <recommendedName>
        <fullName evidence="2">Aldehyde oxidase/xanthine dehydrogenase first molybdopterin binding domain-containing protein</fullName>
    </recommendedName>
</protein>
<gene>
    <name evidence="3" type="ORF">METZ01_LOCUS381942</name>
</gene>
<dbReference type="InterPro" id="IPR037165">
    <property type="entry name" value="AldOxase/xan_DH_Mopterin-bd_sf"/>
</dbReference>
<dbReference type="Pfam" id="PF02738">
    <property type="entry name" value="MoCoBD_1"/>
    <property type="match status" value="1"/>
</dbReference>
<feature type="non-terminal residue" evidence="3">
    <location>
        <position position="1"/>
    </location>
</feature>
<dbReference type="GO" id="GO:0016491">
    <property type="term" value="F:oxidoreductase activity"/>
    <property type="evidence" value="ECO:0007669"/>
    <property type="project" value="InterPro"/>
</dbReference>
<feature type="domain" description="Aldehyde oxidase/xanthine dehydrogenase first molybdopterin binding" evidence="2">
    <location>
        <begin position="5"/>
        <end position="196"/>
    </location>
</feature>
<dbReference type="PANTHER" id="PTHR11908:SF132">
    <property type="entry name" value="ALDEHYDE OXIDASE 1-RELATED"/>
    <property type="match status" value="1"/>
</dbReference>
<organism evidence="3">
    <name type="scientific">marine metagenome</name>
    <dbReference type="NCBI Taxonomy" id="408172"/>
    <lineage>
        <taxon>unclassified sequences</taxon>
        <taxon>metagenomes</taxon>
        <taxon>ecological metagenomes</taxon>
    </lineage>
</organism>
<feature type="non-terminal residue" evidence="3">
    <location>
        <position position="296"/>
    </location>
</feature>
<accession>A0A382U5Y2</accession>
<dbReference type="Gene3D" id="3.30.365.10">
    <property type="entry name" value="Aldehyde oxidase/xanthine dehydrogenase, molybdopterin binding domain"/>
    <property type="match status" value="4"/>
</dbReference>
<dbReference type="PANTHER" id="PTHR11908">
    <property type="entry name" value="XANTHINE DEHYDROGENASE"/>
    <property type="match status" value="1"/>
</dbReference>
<dbReference type="SUPFAM" id="SSF56003">
    <property type="entry name" value="Molybdenum cofactor-binding domain"/>
    <property type="match status" value="1"/>
</dbReference>
<dbReference type="GO" id="GO:0005506">
    <property type="term" value="F:iron ion binding"/>
    <property type="evidence" value="ECO:0007669"/>
    <property type="project" value="InterPro"/>
</dbReference>
<evidence type="ECO:0000256" key="1">
    <source>
        <dbReference type="ARBA" id="ARBA00022505"/>
    </source>
</evidence>
<evidence type="ECO:0000313" key="3">
    <source>
        <dbReference type="EMBL" id="SVD29088.1"/>
    </source>
</evidence>
<reference evidence="3" key="1">
    <citation type="submission" date="2018-05" db="EMBL/GenBank/DDBJ databases">
        <authorList>
            <person name="Lanie J.A."/>
            <person name="Ng W.-L."/>
            <person name="Kazmierczak K.M."/>
            <person name="Andrzejewski T.M."/>
            <person name="Davidsen T.M."/>
            <person name="Wayne K.J."/>
            <person name="Tettelin H."/>
            <person name="Glass J.I."/>
            <person name="Rusch D."/>
            <person name="Podicherti R."/>
            <person name="Tsui H.-C.T."/>
            <person name="Winkler M.E."/>
        </authorList>
    </citation>
    <scope>NUCLEOTIDE SEQUENCE</scope>
</reference>
<dbReference type="InterPro" id="IPR016208">
    <property type="entry name" value="Ald_Oxase/xanthine_DH-like"/>
</dbReference>
<evidence type="ECO:0000259" key="2">
    <source>
        <dbReference type="Pfam" id="PF02738"/>
    </source>
</evidence>
<dbReference type="InterPro" id="IPR008274">
    <property type="entry name" value="AldOxase/xan_DH_MoCoBD1"/>
</dbReference>